<comment type="caution">
    <text evidence="1">The sequence shown here is derived from an EMBL/GenBank/DDBJ whole genome shotgun (WGS) entry which is preliminary data.</text>
</comment>
<dbReference type="AlphaFoldDB" id="A0A512JJ04"/>
<proteinExistence type="predicted"/>
<protein>
    <submittedName>
        <fullName evidence="1">Uncharacterized protein</fullName>
    </submittedName>
</protein>
<sequence>MPFPFGPFFPCGRRRPSLRSLLGGNMEKLVSIEQSVARIEAQTSKIVDVLVTVLATQKTQGDALKAIGSGGTVDEATLDALDASITETDARLAALAGDPAPAQPAA</sequence>
<keyword evidence="2" id="KW-1185">Reference proteome</keyword>
<reference evidence="1 2" key="1">
    <citation type="submission" date="2019-07" db="EMBL/GenBank/DDBJ databases">
        <title>Whole genome shotgun sequence of Methylobacterium gnaphalii NBRC 107716.</title>
        <authorList>
            <person name="Hosoyama A."/>
            <person name="Uohara A."/>
            <person name="Ohji S."/>
            <person name="Ichikawa N."/>
        </authorList>
    </citation>
    <scope>NUCLEOTIDE SEQUENCE [LARGE SCALE GENOMIC DNA]</scope>
    <source>
        <strain evidence="1 2">NBRC 107716</strain>
    </source>
</reference>
<organism evidence="1 2">
    <name type="scientific">Methylobacterium gnaphalii</name>
    <dbReference type="NCBI Taxonomy" id="1010610"/>
    <lineage>
        <taxon>Bacteria</taxon>
        <taxon>Pseudomonadati</taxon>
        <taxon>Pseudomonadota</taxon>
        <taxon>Alphaproteobacteria</taxon>
        <taxon>Hyphomicrobiales</taxon>
        <taxon>Methylobacteriaceae</taxon>
        <taxon>Methylobacterium</taxon>
    </lineage>
</organism>
<evidence type="ECO:0000313" key="1">
    <source>
        <dbReference type="EMBL" id="GEP09852.1"/>
    </source>
</evidence>
<gene>
    <name evidence="1" type="ORF">MGN01_16970</name>
</gene>
<dbReference type="EMBL" id="BJZV01000007">
    <property type="protein sequence ID" value="GEP09852.1"/>
    <property type="molecule type" value="Genomic_DNA"/>
</dbReference>
<dbReference type="Proteomes" id="UP000321750">
    <property type="component" value="Unassembled WGS sequence"/>
</dbReference>
<evidence type="ECO:0000313" key="2">
    <source>
        <dbReference type="Proteomes" id="UP000321750"/>
    </source>
</evidence>
<name>A0A512JJ04_9HYPH</name>
<accession>A0A512JJ04</accession>